<dbReference type="OrthoDB" id="5094920at2759"/>
<evidence type="ECO:0000256" key="1">
    <source>
        <dbReference type="SAM" id="MobiDB-lite"/>
    </source>
</evidence>
<dbReference type="EMBL" id="JAOQAZ010000021">
    <property type="protein sequence ID" value="KAJ4254996.1"/>
    <property type="molecule type" value="Genomic_DNA"/>
</dbReference>
<protein>
    <submittedName>
        <fullName evidence="2">Uncharacterized protein</fullName>
    </submittedName>
</protein>
<feature type="compositionally biased region" description="Polar residues" evidence="1">
    <location>
        <begin position="86"/>
        <end position="120"/>
    </location>
</feature>
<name>A0A9W8RUG9_9HYPO</name>
<feature type="compositionally biased region" description="Low complexity" evidence="1">
    <location>
        <begin position="121"/>
        <end position="132"/>
    </location>
</feature>
<feature type="region of interest" description="Disordered" evidence="1">
    <location>
        <begin position="72"/>
        <end position="155"/>
    </location>
</feature>
<evidence type="ECO:0000313" key="3">
    <source>
        <dbReference type="Proteomes" id="UP001152049"/>
    </source>
</evidence>
<proteinExistence type="predicted"/>
<evidence type="ECO:0000313" key="2">
    <source>
        <dbReference type="EMBL" id="KAJ4254996.1"/>
    </source>
</evidence>
<organism evidence="2 3">
    <name type="scientific">Fusarium torreyae</name>
    <dbReference type="NCBI Taxonomy" id="1237075"/>
    <lineage>
        <taxon>Eukaryota</taxon>
        <taxon>Fungi</taxon>
        <taxon>Dikarya</taxon>
        <taxon>Ascomycota</taxon>
        <taxon>Pezizomycotina</taxon>
        <taxon>Sordariomycetes</taxon>
        <taxon>Hypocreomycetidae</taxon>
        <taxon>Hypocreales</taxon>
        <taxon>Nectriaceae</taxon>
        <taxon>Fusarium</taxon>
    </lineage>
</organism>
<reference evidence="2" key="1">
    <citation type="submission" date="2022-09" db="EMBL/GenBank/DDBJ databases">
        <title>Fusarium specimens isolated from Avocado Roots.</title>
        <authorList>
            <person name="Stajich J."/>
            <person name="Roper C."/>
            <person name="Heimlech-Rivalta G."/>
        </authorList>
    </citation>
    <scope>NUCLEOTIDE SEQUENCE</scope>
    <source>
        <strain evidence="2">CF00136</strain>
    </source>
</reference>
<dbReference type="Proteomes" id="UP001152049">
    <property type="component" value="Unassembled WGS sequence"/>
</dbReference>
<gene>
    <name evidence="2" type="ORF">NW762_009798</name>
</gene>
<accession>A0A9W8RUG9</accession>
<dbReference type="AlphaFoldDB" id="A0A9W8RUG9"/>
<sequence>MSNIATTTADGSTSFVFLPDSHTALASFNNDLTLSTLLSDESYITDDANEEEDDENDDATIPSSYLTTFPVETPRLSSVRKDDSRVSPSTYRNSPSVNEIYNTYPFDNTPFQPSTPTIRCSSMESGSSNSISEQRQGFSSNVPYGRPSNTPKPEMRRSSVYEILVNEPHSYFWGCYAHQLNRNCPVNTFEPAKRGEQDDCEMKTLGWGTSQPSSLSHTTGREKDKIEWMEWPGMRQKHIDNEPTNQQRASDLQLLSDIARIREKHKKFIEKGVK</sequence>
<keyword evidence="3" id="KW-1185">Reference proteome</keyword>
<feature type="compositionally biased region" description="Polar residues" evidence="1">
    <location>
        <begin position="133"/>
        <end position="151"/>
    </location>
</feature>
<comment type="caution">
    <text evidence="2">The sequence shown here is derived from an EMBL/GenBank/DDBJ whole genome shotgun (WGS) entry which is preliminary data.</text>
</comment>